<evidence type="ECO:0000313" key="2">
    <source>
        <dbReference type="Proteomes" id="UP000260680"/>
    </source>
</evidence>
<dbReference type="OrthoDB" id="569000at2"/>
<dbReference type="EMBL" id="QOHO01000048">
    <property type="protein sequence ID" value="RFZ78073.1"/>
    <property type="molecule type" value="Genomic_DNA"/>
</dbReference>
<dbReference type="Proteomes" id="UP000260680">
    <property type="component" value="Unassembled WGS sequence"/>
</dbReference>
<protein>
    <submittedName>
        <fullName evidence="1">Uncharacterized protein</fullName>
    </submittedName>
</protein>
<gene>
    <name evidence="1" type="ORF">DS742_15115</name>
</gene>
<dbReference type="InterPro" id="IPR046653">
    <property type="entry name" value="DUF6765"/>
</dbReference>
<organism evidence="1 2">
    <name type="scientific">Lacrimispora amygdalina</name>
    <dbReference type="NCBI Taxonomy" id="253257"/>
    <lineage>
        <taxon>Bacteria</taxon>
        <taxon>Bacillati</taxon>
        <taxon>Bacillota</taxon>
        <taxon>Clostridia</taxon>
        <taxon>Lachnospirales</taxon>
        <taxon>Lachnospiraceae</taxon>
        <taxon>Lacrimispora</taxon>
    </lineage>
</organism>
<proteinExistence type="predicted"/>
<reference evidence="1 2" key="1">
    <citation type="submission" date="2018-07" db="EMBL/GenBank/DDBJ databases">
        <title>New species, Clostridium PI-S10-A1B.</title>
        <authorList>
            <person name="Krishna G."/>
            <person name="Summeta K."/>
            <person name="Shikha S."/>
            <person name="Prabhu P.B."/>
            <person name="Suresh K."/>
        </authorList>
    </citation>
    <scope>NUCLEOTIDE SEQUENCE [LARGE SCALE GENOMIC DNA]</scope>
    <source>
        <strain evidence="1 2">PI-S10-A1B</strain>
    </source>
</reference>
<dbReference type="AlphaFoldDB" id="A0A3E2NAQ5"/>
<name>A0A3E2NAQ5_9FIRM</name>
<comment type="caution">
    <text evidence="1">The sequence shown here is derived from an EMBL/GenBank/DDBJ whole genome shotgun (WGS) entry which is preliminary data.</text>
</comment>
<dbReference type="RefSeq" id="WP_117417813.1">
    <property type="nucleotide sequence ID" value="NZ_QOHO01000048.1"/>
</dbReference>
<sequence>MNISFHYFAVKTLARKAGFDESSAQQIAVFSQFIDDYNAYLYRRYSNVPDWAKQAPYDMYISSWTTPFNFNPVTTGFWDWMDLATLVTPRSQKFTVSPFHFIPSTHQSMAEKDNRTFPATLNDGTIISDHLNFAKNEFINAATETDRMNALMLIGSRLHTFADTYAHQLFSGYNETCNNVTLVQVINNMTGKDETQKYNTLAYGFLQKMKDILQGHQPAIGHMMIEHIPDYPWISFTMNYPLPDGGTGTHTRSNTAEFVRAGKEIMDYLRSCLNKPPISGNDWEQFTDKLVLGFFFDETLYSDEGELIRELVKHWSSIFGQDGYLYSYDRHALFDGIIGGYSSRSSSNAALEMNNNINSIFPSMSDAFYFYNAYADHLLIDLYGSQPRSAWFNVVAEDSAAHMSPIENTDDTFGVSMGKPLL</sequence>
<evidence type="ECO:0000313" key="1">
    <source>
        <dbReference type="EMBL" id="RFZ78073.1"/>
    </source>
</evidence>
<dbReference type="Pfam" id="PF20551">
    <property type="entry name" value="DUF6765"/>
    <property type="match status" value="1"/>
</dbReference>
<accession>A0A3E2NAQ5</accession>